<dbReference type="EMBL" id="JBHSBY010000135">
    <property type="protein sequence ID" value="MFC4198149.1"/>
    <property type="molecule type" value="Genomic_DNA"/>
</dbReference>
<organism evidence="2 3">
    <name type="scientific">Pedobacter jamesrossensis</name>
    <dbReference type="NCBI Taxonomy" id="1908238"/>
    <lineage>
        <taxon>Bacteria</taxon>
        <taxon>Pseudomonadati</taxon>
        <taxon>Bacteroidota</taxon>
        <taxon>Sphingobacteriia</taxon>
        <taxon>Sphingobacteriales</taxon>
        <taxon>Sphingobacteriaceae</taxon>
        <taxon>Pedobacter</taxon>
    </lineage>
</organism>
<sequence length="127" mass="14143">MPWYNGDFPPSYKNQPDHLKEKAVEIANALLSEGVEEGIAIATGLKRAREFYKEIDADKSMDRHGIESDWEGVEPGDFATSSGKINPDSPDDLSQWAEKFQVSVDELKAAILMQGNSIEAVKNFLQK</sequence>
<dbReference type="Pfam" id="PF12244">
    <property type="entry name" value="DUF3606"/>
    <property type="match status" value="1"/>
</dbReference>
<gene>
    <name evidence="2" type="ORF">ACFOUY_15700</name>
</gene>
<evidence type="ECO:0000256" key="1">
    <source>
        <dbReference type="SAM" id="MobiDB-lite"/>
    </source>
</evidence>
<name>A0ABV8NNU7_9SPHI</name>
<dbReference type="RefSeq" id="WP_378961979.1">
    <property type="nucleotide sequence ID" value="NZ_JBHRXC010000016.1"/>
</dbReference>
<keyword evidence="3" id="KW-1185">Reference proteome</keyword>
<comment type="caution">
    <text evidence="2">The sequence shown here is derived from an EMBL/GenBank/DDBJ whole genome shotgun (WGS) entry which is preliminary data.</text>
</comment>
<evidence type="ECO:0000313" key="2">
    <source>
        <dbReference type="EMBL" id="MFC4198149.1"/>
    </source>
</evidence>
<dbReference type="InterPro" id="IPR022037">
    <property type="entry name" value="DUF3606"/>
</dbReference>
<accession>A0ABV8NNU7</accession>
<evidence type="ECO:0000313" key="3">
    <source>
        <dbReference type="Proteomes" id="UP001595792"/>
    </source>
</evidence>
<dbReference type="Proteomes" id="UP001595792">
    <property type="component" value="Unassembled WGS sequence"/>
</dbReference>
<proteinExistence type="predicted"/>
<feature type="region of interest" description="Disordered" evidence="1">
    <location>
        <begin position="63"/>
        <end position="90"/>
    </location>
</feature>
<reference evidence="3" key="1">
    <citation type="journal article" date="2019" name="Int. J. Syst. Evol. Microbiol.">
        <title>The Global Catalogue of Microorganisms (GCM) 10K type strain sequencing project: providing services to taxonomists for standard genome sequencing and annotation.</title>
        <authorList>
            <consortium name="The Broad Institute Genomics Platform"/>
            <consortium name="The Broad Institute Genome Sequencing Center for Infectious Disease"/>
            <person name="Wu L."/>
            <person name="Ma J."/>
        </authorList>
    </citation>
    <scope>NUCLEOTIDE SEQUENCE [LARGE SCALE GENOMIC DNA]</scope>
    <source>
        <strain evidence="3">CCM 8689</strain>
    </source>
</reference>
<protein>
    <submittedName>
        <fullName evidence="2">DUF3606 domain-containing protein</fullName>
    </submittedName>
</protein>